<dbReference type="Proteomes" id="UP001295423">
    <property type="component" value="Unassembled WGS sequence"/>
</dbReference>
<dbReference type="EMBL" id="CAKOGP040001770">
    <property type="protein sequence ID" value="CAJ1950596.1"/>
    <property type="molecule type" value="Genomic_DNA"/>
</dbReference>
<feature type="region of interest" description="Disordered" evidence="1">
    <location>
        <begin position="188"/>
        <end position="226"/>
    </location>
</feature>
<evidence type="ECO:0000313" key="2">
    <source>
        <dbReference type="EMBL" id="CAJ1950596.1"/>
    </source>
</evidence>
<comment type="caution">
    <text evidence="2">The sequence shown here is derived from an EMBL/GenBank/DDBJ whole genome shotgun (WGS) entry which is preliminary data.</text>
</comment>
<protein>
    <submittedName>
        <fullName evidence="2">Uncharacterized protein</fullName>
    </submittedName>
</protein>
<keyword evidence="3" id="KW-1185">Reference proteome</keyword>
<evidence type="ECO:0000313" key="3">
    <source>
        <dbReference type="Proteomes" id="UP001295423"/>
    </source>
</evidence>
<gene>
    <name evidence="2" type="ORF">CYCCA115_LOCUS12661</name>
</gene>
<organism evidence="2 3">
    <name type="scientific">Cylindrotheca closterium</name>
    <dbReference type="NCBI Taxonomy" id="2856"/>
    <lineage>
        <taxon>Eukaryota</taxon>
        <taxon>Sar</taxon>
        <taxon>Stramenopiles</taxon>
        <taxon>Ochrophyta</taxon>
        <taxon>Bacillariophyta</taxon>
        <taxon>Bacillariophyceae</taxon>
        <taxon>Bacillariophycidae</taxon>
        <taxon>Bacillariales</taxon>
        <taxon>Bacillariaceae</taxon>
        <taxon>Cylindrotheca</taxon>
    </lineage>
</organism>
<proteinExistence type="predicted"/>
<feature type="compositionally biased region" description="Basic and acidic residues" evidence="1">
    <location>
        <begin position="207"/>
        <end position="216"/>
    </location>
</feature>
<reference evidence="2" key="1">
    <citation type="submission" date="2023-08" db="EMBL/GenBank/DDBJ databases">
        <authorList>
            <person name="Audoor S."/>
            <person name="Bilcke G."/>
        </authorList>
    </citation>
    <scope>NUCLEOTIDE SEQUENCE</scope>
</reference>
<name>A0AAD2FRK8_9STRA</name>
<sequence length="226" mass="25069">MPCEQSIASAKATFVSKVSEGITALMTCGYSRERATNALVRELNRGDSSARPTDEEVFDTMRRYHIGSEDATKALTVSKAMRRALQLSESPAHAIENLSQKISMSTLLYDSCDEDVESPIRPELRVEPVVSTRKLRRSSRSTRSKAGRKRLIDEMVPIAEGKKNINKKESRGRSDSVAEEVAEKISVEASNTDTPLRTPVVRGKRGIRSEDVDTQGHKRMRVSDGC</sequence>
<accession>A0AAD2FRK8</accession>
<evidence type="ECO:0000256" key="1">
    <source>
        <dbReference type="SAM" id="MobiDB-lite"/>
    </source>
</evidence>
<dbReference type="AlphaFoldDB" id="A0AAD2FRK8"/>